<dbReference type="PANTHER" id="PTHR34068">
    <property type="entry name" value="UPF0145 PROTEIN YBJQ"/>
    <property type="match status" value="1"/>
</dbReference>
<name>A0A6I3KRH8_9NOCA</name>
<comment type="caution">
    <text evidence="4">The sequence shown here is derived from an EMBL/GenBank/DDBJ whole genome shotgun (WGS) entry which is preliminary data.</text>
</comment>
<reference evidence="4 5" key="1">
    <citation type="submission" date="2019-11" db="EMBL/GenBank/DDBJ databases">
        <title>Nocardia sp. nov. CT2-14 isolated from soil.</title>
        <authorList>
            <person name="Kanchanasin P."/>
            <person name="Tanasupawat S."/>
            <person name="Yuki M."/>
            <person name="Kudo T."/>
        </authorList>
    </citation>
    <scope>NUCLEOTIDE SEQUENCE [LARGE SCALE GENOMIC DNA]</scope>
    <source>
        <strain evidence="4 5">CT2-14</strain>
    </source>
</reference>
<evidence type="ECO:0000313" key="5">
    <source>
        <dbReference type="Proteomes" id="UP000432464"/>
    </source>
</evidence>
<protein>
    <recommendedName>
        <fullName evidence="2">UPF0145 protein GLP40_00065</fullName>
    </recommendedName>
</protein>
<dbReference type="InterPro" id="IPR035439">
    <property type="entry name" value="UPF0145_dom_sf"/>
</dbReference>
<feature type="compositionally biased region" description="Low complexity" evidence="3">
    <location>
        <begin position="36"/>
        <end position="47"/>
    </location>
</feature>
<gene>
    <name evidence="4" type="ORF">GLP40_00065</name>
</gene>
<feature type="region of interest" description="Disordered" evidence="3">
    <location>
        <begin position="1"/>
        <end position="56"/>
    </location>
</feature>
<dbReference type="SUPFAM" id="SSF117782">
    <property type="entry name" value="YbjQ-like"/>
    <property type="match status" value="1"/>
</dbReference>
<dbReference type="EMBL" id="WMBB01000001">
    <property type="protein sequence ID" value="MTE11190.1"/>
    <property type="molecule type" value="Genomic_DNA"/>
</dbReference>
<dbReference type="PANTHER" id="PTHR34068:SF2">
    <property type="entry name" value="UPF0145 PROTEIN SCO3412"/>
    <property type="match status" value="1"/>
</dbReference>
<evidence type="ECO:0000256" key="3">
    <source>
        <dbReference type="SAM" id="MobiDB-lite"/>
    </source>
</evidence>
<dbReference type="AlphaFoldDB" id="A0A6I3KRH8"/>
<feature type="compositionally biased region" description="Low complexity" evidence="3">
    <location>
        <begin position="16"/>
        <end position="29"/>
    </location>
</feature>
<dbReference type="Gene3D" id="3.30.110.70">
    <property type="entry name" value="Hypothetical protein apc22750. Chain B"/>
    <property type="match status" value="1"/>
</dbReference>
<dbReference type="SUPFAM" id="SSF81995">
    <property type="entry name" value="beta-sandwich domain of Sec23/24"/>
    <property type="match status" value="1"/>
</dbReference>
<dbReference type="Pfam" id="PF01906">
    <property type="entry name" value="YbjQ_1"/>
    <property type="match status" value="1"/>
</dbReference>
<comment type="similarity">
    <text evidence="1 2">Belongs to the UPF0145 family.</text>
</comment>
<dbReference type="HAMAP" id="MF_00338">
    <property type="entry name" value="UPF0145"/>
    <property type="match status" value="1"/>
</dbReference>
<dbReference type="InterPro" id="IPR002765">
    <property type="entry name" value="UPF0145_YbjQ-like"/>
</dbReference>
<sequence>MNQPTPPQGQYPYPPQGQSQPGYPQQGQTPYPPQGQAPYPQQGQPQPQQQPGPQFPILVSTMNDVPGQEIVKVIGEVAGLTVRSRGLGANFAAGFRALGGGEIHEYTQLLYQSRHEAIMRMCQHAMAYGANAVIAMRFDCNEIANTMSEVAAYGTAVVVKPAQ</sequence>
<proteinExistence type="inferred from homology"/>
<evidence type="ECO:0000313" key="4">
    <source>
        <dbReference type="EMBL" id="MTE11190.1"/>
    </source>
</evidence>
<organism evidence="4 5">
    <name type="scientific">Nocardia aurantiaca</name>
    <dbReference type="NCBI Taxonomy" id="2675850"/>
    <lineage>
        <taxon>Bacteria</taxon>
        <taxon>Bacillati</taxon>
        <taxon>Actinomycetota</taxon>
        <taxon>Actinomycetes</taxon>
        <taxon>Mycobacteriales</taxon>
        <taxon>Nocardiaceae</taxon>
        <taxon>Nocardia</taxon>
    </lineage>
</organism>
<feature type="compositionally biased region" description="Pro residues" evidence="3">
    <location>
        <begin position="1"/>
        <end position="15"/>
    </location>
</feature>
<keyword evidence="5" id="KW-1185">Reference proteome</keyword>
<dbReference type="Proteomes" id="UP000432464">
    <property type="component" value="Unassembled WGS sequence"/>
</dbReference>
<dbReference type="RefSeq" id="WP_154785777.1">
    <property type="nucleotide sequence ID" value="NZ_WMBB01000001.1"/>
</dbReference>
<accession>A0A6I3KRH8</accession>
<evidence type="ECO:0000256" key="1">
    <source>
        <dbReference type="ARBA" id="ARBA00010751"/>
    </source>
</evidence>
<evidence type="ECO:0000256" key="2">
    <source>
        <dbReference type="HAMAP-Rule" id="MF_00338"/>
    </source>
</evidence>